<name>A0A6A5F930_PERFL</name>
<dbReference type="PANTHER" id="PTHR45784">
    <property type="entry name" value="C-TYPE LECTIN DOMAIN FAMILY 20 MEMBER A-RELATED"/>
    <property type="match status" value="1"/>
</dbReference>
<keyword evidence="1" id="KW-0732">Signal</keyword>
<feature type="chain" id="PRO_5025337755" description="C-type lectin domain-containing protein" evidence="1">
    <location>
        <begin position="21"/>
        <end position="330"/>
    </location>
</feature>
<evidence type="ECO:0000256" key="1">
    <source>
        <dbReference type="SAM" id="SignalP"/>
    </source>
</evidence>
<reference evidence="3 4" key="1">
    <citation type="submission" date="2019-06" db="EMBL/GenBank/DDBJ databases">
        <title>A chromosome-scale genome assembly of the European perch, Perca fluviatilis.</title>
        <authorList>
            <person name="Roques C."/>
            <person name="Zahm M."/>
            <person name="Cabau C."/>
            <person name="Klopp C."/>
            <person name="Bouchez O."/>
            <person name="Donnadieu C."/>
            <person name="Kuhl H."/>
            <person name="Gislard M."/>
            <person name="Guendouz S."/>
            <person name="Journot L."/>
            <person name="Haffray P."/>
            <person name="Bestin A."/>
            <person name="Morvezen R."/>
            <person name="Feron R."/>
            <person name="Wen M."/>
            <person name="Jouanno E."/>
            <person name="Herpin A."/>
            <person name="Schartl M."/>
            <person name="Postlethwait J."/>
            <person name="Schaerlinger B."/>
            <person name="Chardard D."/>
            <person name="Lecocq T."/>
            <person name="Poncet C."/>
            <person name="Jaffrelo L."/>
            <person name="Lampietro C."/>
            <person name="Guiguen Y."/>
        </authorList>
    </citation>
    <scope>NUCLEOTIDE SEQUENCE [LARGE SCALE GENOMIC DNA]</scope>
    <source>
        <tissue evidence="3">Blood</tissue>
    </source>
</reference>
<dbReference type="InterPro" id="IPR016186">
    <property type="entry name" value="C-type_lectin-like/link_sf"/>
</dbReference>
<evidence type="ECO:0000313" key="4">
    <source>
        <dbReference type="Proteomes" id="UP000465112"/>
    </source>
</evidence>
<dbReference type="Proteomes" id="UP000465112">
    <property type="component" value="Chromosome 7"/>
</dbReference>
<dbReference type="AlphaFoldDB" id="A0A6A5F930"/>
<dbReference type="PROSITE" id="PS50041">
    <property type="entry name" value="C_TYPE_LECTIN_2"/>
    <property type="match status" value="2"/>
</dbReference>
<feature type="domain" description="C-type lectin" evidence="2">
    <location>
        <begin position="132"/>
        <end position="253"/>
    </location>
</feature>
<feature type="signal peptide" evidence="1">
    <location>
        <begin position="1"/>
        <end position="20"/>
    </location>
</feature>
<dbReference type="SUPFAM" id="SSF56436">
    <property type="entry name" value="C-type lectin-like"/>
    <property type="match status" value="2"/>
</dbReference>
<dbReference type="InterPro" id="IPR016187">
    <property type="entry name" value="CTDL_fold"/>
</dbReference>
<protein>
    <recommendedName>
        <fullName evidence="2">C-type lectin domain-containing protein</fullName>
    </recommendedName>
</protein>
<sequence length="330" mass="37178">MKRRGLMYMLLSGCVLVCRLQPDGFVRRFHAVAEKKSWADAQSYCREKFTDLAGIGDPSQNAAAWQAAGKGEFWIGLFNSDWKWSQQEDLDPSLVTTFSYWFLGEPKLNCATVSSFGIWSTQDCRAQSYLMCYSADSNRHILVTQKMSWSDAQTYCRSKYTDLSTVRSLKDNLDIASLLQSLISLKDPIPAAWIGLHRNVWMWSDASNASYRSWADNQPDMGGNKDCVEMKMDDHTAGWSTESCSNAMFFICYSDVRALALRSVKFQLSGGSVELNDPALQDAILLQLQQKLGAAGIREGVKLRWRKQPDGKVFHRAPPAGREEEPGIHI</sequence>
<dbReference type="SMART" id="SM00034">
    <property type="entry name" value="CLECT"/>
    <property type="match status" value="2"/>
</dbReference>
<comment type="caution">
    <text evidence="3">The sequence shown here is derived from an EMBL/GenBank/DDBJ whole genome shotgun (WGS) entry which is preliminary data.</text>
</comment>
<evidence type="ECO:0000259" key="2">
    <source>
        <dbReference type="PROSITE" id="PS50041"/>
    </source>
</evidence>
<dbReference type="Gene3D" id="3.10.100.10">
    <property type="entry name" value="Mannose-Binding Protein A, subunit A"/>
    <property type="match status" value="2"/>
</dbReference>
<gene>
    <name evidence="3" type="ORF">PFLUV_G00091650</name>
</gene>
<evidence type="ECO:0000313" key="3">
    <source>
        <dbReference type="EMBL" id="KAF1388568.1"/>
    </source>
</evidence>
<dbReference type="PANTHER" id="PTHR45784:SF3">
    <property type="entry name" value="C-TYPE LECTIN DOMAIN FAMILY 4 MEMBER K-LIKE-RELATED"/>
    <property type="match status" value="1"/>
</dbReference>
<dbReference type="EMBL" id="VHII01000007">
    <property type="protein sequence ID" value="KAF1388568.1"/>
    <property type="molecule type" value="Genomic_DNA"/>
</dbReference>
<dbReference type="InterPro" id="IPR001304">
    <property type="entry name" value="C-type_lectin-like"/>
</dbReference>
<dbReference type="Pfam" id="PF00059">
    <property type="entry name" value="Lectin_C"/>
    <property type="match status" value="2"/>
</dbReference>
<organism evidence="3 4">
    <name type="scientific">Perca fluviatilis</name>
    <name type="common">European perch</name>
    <dbReference type="NCBI Taxonomy" id="8168"/>
    <lineage>
        <taxon>Eukaryota</taxon>
        <taxon>Metazoa</taxon>
        <taxon>Chordata</taxon>
        <taxon>Craniata</taxon>
        <taxon>Vertebrata</taxon>
        <taxon>Euteleostomi</taxon>
        <taxon>Actinopterygii</taxon>
        <taxon>Neopterygii</taxon>
        <taxon>Teleostei</taxon>
        <taxon>Neoteleostei</taxon>
        <taxon>Acanthomorphata</taxon>
        <taxon>Eupercaria</taxon>
        <taxon>Perciformes</taxon>
        <taxon>Percoidei</taxon>
        <taxon>Percidae</taxon>
        <taxon>Percinae</taxon>
        <taxon>Perca</taxon>
    </lineage>
</organism>
<keyword evidence="4" id="KW-1185">Reference proteome</keyword>
<feature type="domain" description="C-type lectin" evidence="2">
    <location>
        <begin position="29"/>
        <end position="133"/>
    </location>
</feature>
<proteinExistence type="predicted"/>
<accession>A0A6A5F930</accession>